<evidence type="ECO:0000256" key="15">
    <source>
        <dbReference type="ARBA" id="ARBA00041979"/>
    </source>
</evidence>
<organism evidence="19 20">
    <name type="scientific">Algoriphagus zhangzhouensis</name>
    <dbReference type="NCBI Taxonomy" id="1073327"/>
    <lineage>
        <taxon>Bacteria</taxon>
        <taxon>Pseudomonadati</taxon>
        <taxon>Bacteroidota</taxon>
        <taxon>Cytophagia</taxon>
        <taxon>Cytophagales</taxon>
        <taxon>Cyclobacteriaceae</taxon>
        <taxon>Algoriphagus</taxon>
    </lineage>
</organism>
<evidence type="ECO:0000313" key="20">
    <source>
        <dbReference type="Proteomes" id="UP000184609"/>
    </source>
</evidence>
<keyword evidence="4" id="KW-0235">DNA replication</keyword>
<dbReference type="OrthoDB" id="9810648at2"/>
<evidence type="ECO:0000256" key="6">
    <source>
        <dbReference type="ARBA" id="ARBA00022763"/>
    </source>
</evidence>
<protein>
    <recommendedName>
        <fullName evidence="13">8-oxo-dGTP diphosphatase</fullName>
        <ecNumber evidence="12">3.6.1.55</ecNumber>
    </recommendedName>
    <alternativeName>
        <fullName evidence="16">7,8-dihydro-8-oxoguanine-triphosphatase</fullName>
    </alternativeName>
    <alternativeName>
        <fullName evidence="15">Mutator protein MutT</fullName>
    </alternativeName>
    <alternativeName>
        <fullName evidence="14">dGTP pyrophosphohydrolase</fullName>
    </alternativeName>
</protein>
<evidence type="ECO:0000256" key="8">
    <source>
        <dbReference type="ARBA" id="ARBA00022842"/>
    </source>
</evidence>
<dbReference type="PANTHER" id="PTHR47707:SF1">
    <property type="entry name" value="NUDIX HYDROLASE FAMILY PROTEIN"/>
    <property type="match status" value="1"/>
</dbReference>
<dbReference type="EMBL" id="FRXN01000007">
    <property type="protein sequence ID" value="SHO65341.1"/>
    <property type="molecule type" value="Genomic_DNA"/>
</dbReference>
<dbReference type="RefSeq" id="WP_073573596.1">
    <property type="nucleotide sequence ID" value="NZ_FRXN01000007.1"/>
</dbReference>
<evidence type="ECO:0000256" key="3">
    <source>
        <dbReference type="ARBA" id="ARBA00022457"/>
    </source>
</evidence>
<dbReference type="InterPro" id="IPR047127">
    <property type="entry name" value="MutT-like"/>
</dbReference>
<dbReference type="AlphaFoldDB" id="A0A1M7ZKD4"/>
<evidence type="ECO:0000256" key="9">
    <source>
        <dbReference type="ARBA" id="ARBA00023204"/>
    </source>
</evidence>
<dbReference type="PROSITE" id="PS00893">
    <property type="entry name" value="NUDIX_BOX"/>
    <property type="match status" value="1"/>
</dbReference>
<evidence type="ECO:0000256" key="1">
    <source>
        <dbReference type="ARBA" id="ARBA00001946"/>
    </source>
</evidence>
<keyword evidence="5" id="KW-0479">Metal-binding</keyword>
<evidence type="ECO:0000256" key="11">
    <source>
        <dbReference type="ARBA" id="ARBA00036904"/>
    </source>
</evidence>
<dbReference type="InterPro" id="IPR020476">
    <property type="entry name" value="Nudix_hydrolase"/>
</dbReference>
<dbReference type="GO" id="GO:0035539">
    <property type="term" value="F:8-oxo-7,8-dihydrodeoxyguanosine triphosphate pyrophosphatase activity"/>
    <property type="evidence" value="ECO:0007669"/>
    <property type="project" value="UniProtKB-EC"/>
</dbReference>
<dbReference type="SUPFAM" id="SSF55811">
    <property type="entry name" value="Nudix"/>
    <property type="match status" value="1"/>
</dbReference>
<evidence type="ECO:0000256" key="10">
    <source>
        <dbReference type="ARBA" id="ARBA00035861"/>
    </source>
</evidence>
<dbReference type="PANTHER" id="PTHR47707">
    <property type="entry name" value="8-OXO-DGTP DIPHOSPHATASE"/>
    <property type="match status" value="1"/>
</dbReference>
<keyword evidence="3" id="KW-0515">Mutator protein</keyword>
<keyword evidence="7 17" id="KW-0378">Hydrolase</keyword>
<dbReference type="InterPro" id="IPR015797">
    <property type="entry name" value="NUDIX_hydrolase-like_dom_sf"/>
</dbReference>
<evidence type="ECO:0000256" key="14">
    <source>
        <dbReference type="ARBA" id="ARBA00041592"/>
    </source>
</evidence>
<name>A0A1M7ZKD4_9BACT</name>
<dbReference type="GO" id="GO:0044715">
    <property type="term" value="F:8-oxo-dGDP phosphatase activity"/>
    <property type="evidence" value="ECO:0007669"/>
    <property type="project" value="TreeGrafter"/>
</dbReference>
<evidence type="ECO:0000256" key="12">
    <source>
        <dbReference type="ARBA" id="ARBA00038905"/>
    </source>
</evidence>
<sequence length="137" mass="15709">MNKIIPVSCAVIFFQDKILAVRRSPQMPLAGFWEFPGGKVEKAESAQQCLQREILEELNLKIQIGNELPLSEHSYIEGITIQLIPFLAQINSGEITLLEHDKYLWLGVNELFEVNWAIADIPIVQYLKENWTELITD</sequence>
<keyword evidence="20" id="KW-1185">Reference proteome</keyword>
<keyword evidence="8" id="KW-0460">Magnesium</keyword>
<comment type="cofactor">
    <cofactor evidence="1">
        <name>Mg(2+)</name>
        <dbReference type="ChEBI" id="CHEBI:18420"/>
    </cofactor>
</comment>
<gene>
    <name evidence="19" type="ORF">SAMN04488108_4001</name>
</gene>
<comment type="catalytic activity">
    <reaction evidence="10">
        <text>8-oxo-dGTP + H2O = 8-oxo-dGMP + diphosphate + H(+)</text>
        <dbReference type="Rhea" id="RHEA:31575"/>
        <dbReference type="ChEBI" id="CHEBI:15377"/>
        <dbReference type="ChEBI" id="CHEBI:15378"/>
        <dbReference type="ChEBI" id="CHEBI:33019"/>
        <dbReference type="ChEBI" id="CHEBI:63224"/>
        <dbReference type="ChEBI" id="CHEBI:77896"/>
        <dbReference type="EC" id="3.6.1.55"/>
    </reaction>
</comment>
<evidence type="ECO:0000256" key="5">
    <source>
        <dbReference type="ARBA" id="ARBA00022723"/>
    </source>
</evidence>
<dbReference type="PROSITE" id="PS51462">
    <property type="entry name" value="NUDIX"/>
    <property type="match status" value="1"/>
</dbReference>
<dbReference type="InterPro" id="IPR020084">
    <property type="entry name" value="NUDIX_hydrolase_CS"/>
</dbReference>
<feature type="domain" description="Nudix hydrolase" evidence="18">
    <location>
        <begin position="2"/>
        <end position="129"/>
    </location>
</feature>
<comment type="catalytic activity">
    <reaction evidence="11">
        <text>8-oxo-GTP + H2O = 8-oxo-GMP + diphosphate + H(+)</text>
        <dbReference type="Rhea" id="RHEA:67616"/>
        <dbReference type="ChEBI" id="CHEBI:15377"/>
        <dbReference type="ChEBI" id="CHEBI:15378"/>
        <dbReference type="ChEBI" id="CHEBI:33019"/>
        <dbReference type="ChEBI" id="CHEBI:143553"/>
        <dbReference type="ChEBI" id="CHEBI:145694"/>
    </reaction>
</comment>
<dbReference type="STRING" id="1073327.SAMN04488108_4001"/>
<dbReference type="GO" id="GO:0006281">
    <property type="term" value="P:DNA repair"/>
    <property type="evidence" value="ECO:0007669"/>
    <property type="project" value="UniProtKB-KW"/>
</dbReference>
<dbReference type="GO" id="GO:0044716">
    <property type="term" value="F:8-oxo-GDP phosphatase activity"/>
    <property type="evidence" value="ECO:0007669"/>
    <property type="project" value="TreeGrafter"/>
</dbReference>
<evidence type="ECO:0000256" key="16">
    <source>
        <dbReference type="ARBA" id="ARBA00042798"/>
    </source>
</evidence>
<evidence type="ECO:0000256" key="7">
    <source>
        <dbReference type="ARBA" id="ARBA00022801"/>
    </source>
</evidence>
<dbReference type="GO" id="GO:0046872">
    <property type="term" value="F:metal ion binding"/>
    <property type="evidence" value="ECO:0007669"/>
    <property type="project" value="UniProtKB-KW"/>
</dbReference>
<evidence type="ECO:0000256" key="4">
    <source>
        <dbReference type="ARBA" id="ARBA00022705"/>
    </source>
</evidence>
<keyword evidence="9" id="KW-0234">DNA repair</keyword>
<dbReference type="GO" id="GO:0008413">
    <property type="term" value="F:8-oxo-7,8-dihydroguanosine triphosphate pyrophosphatase activity"/>
    <property type="evidence" value="ECO:0007669"/>
    <property type="project" value="TreeGrafter"/>
</dbReference>
<comment type="similarity">
    <text evidence="2 17">Belongs to the Nudix hydrolase family.</text>
</comment>
<evidence type="ECO:0000259" key="18">
    <source>
        <dbReference type="PROSITE" id="PS51462"/>
    </source>
</evidence>
<dbReference type="CDD" id="cd03425">
    <property type="entry name" value="NUDIX_MutT_NudA_like"/>
    <property type="match status" value="1"/>
</dbReference>
<dbReference type="Proteomes" id="UP000184609">
    <property type="component" value="Unassembled WGS sequence"/>
</dbReference>
<reference evidence="20" key="1">
    <citation type="submission" date="2016-12" db="EMBL/GenBank/DDBJ databases">
        <authorList>
            <person name="Varghese N."/>
            <person name="Submissions S."/>
        </authorList>
    </citation>
    <scope>NUCLEOTIDE SEQUENCE [LARGE SCALE GENOMIC DNA]</scope>
    <source>
        <strain evidence="20">DSM 25035</strain>
    </source>
</reference>
<evidence type="ECO:0000256" key="13">
    <source>
        <dbReference type="ARBA" id="ARBA00040794"/>
    </source>
</evidence>
<dbReference type="InterPro" id="IPR000086">
    <property type="entry name" value="NUDIX_hydrolase_dom"/>
</dbReference>
<keyword evidence="6" id="KW-0227">DNA damage</keyword>
<dbReference type="Gene3D" id="3.90.79.10">
    <property type="entry name" value="Nucleoside Triphosphate Pyrophosphohydrolase"/>
    <property type="match status" value="1"/>
</dbReference>
<dbReference type="PRINTS" id="PR00502">
    <property type="entry name" value="NUDIXFAMILY"/>
</dbReference>
<proteinExistence type="inferred from homology"/>
<evidence type="ECO:0000256" key="17">
    <source>
        <dbReference type="RuleBase" id="RU003476"/>
    </source>
</evidence>
<evidence type="ECO:0000256" key="2">
    <source>
        <dbReference type="ARBA" id="ARBA00005582"/>
    </source>
</evidence>
<evidence type="ECO:0000313" key="19">
    <source>
        <dbReference type="EMBL" id="SHO65341.1"/>
    </source>
</evidence>
<dbReference type="EC" id="3.6.1.55" evidence="12"/>
<accession>A0A1M7ZKD4</accession>
<dbReference type="Pfam" id="PF00293">
    <property type="entry name" value="NUDIX"/>
    <property type="match status" value="1"/>
</dbReference>
<dbReference type="GO" id="GO:0006260">
    <property type="term" value="P:DNA replication"/>
    <property type="evidence" value="ECO:0007669"/>
    <property type="project" value="UniProtKB-KW"/>
</dbReference>